<organism evidence="1 2">
    <name type="scientific">Stygiobacter electus</name>
    <dbReference type="NCBI Taxonomy" id="3032292"/>
    <lineage>
        <taxon>Bacteria</taxon>
        <taxon>Pseudomonadati</taxon>
        <taxon>Ignavibacteriota</taxon>
        <taxon>Ignavibacteria</taxon>
        <taxon>Ignavibacteriales</taxon>
        <taxon>Melioribacteraceae</taxon>
        <taxon>Stygiobacter</taxon>
    </lineage>
</organism>
<gene>
    <name evidence="1" type="ORF">P0M35_13020</name>
</gene>
<dbReference type="Proteomes" id="UP001221302">
    <property type="component" value="Unassembled WGS sequence"/>
</dbReference>
<evidence type="ECO:0000313" key="2">
    <source>
        <dbReference type="Proteomes" id="UP001221302"/>
    </source>
</evidence>
<keyword evidence="2" id="KW-1185">Reference proteome</keyword>
<name>A0AAE3TDL8_9BACT</name>
<accession>A0AAE3TDL8</accession>
<proteinExistence type="predicted"/>
<evidence type="ECO:0000313" key="1">
    <source>
        <dbReference type="EMBL" id="MDF1613080.1"/>
    </source>
</evidence>
<protein>
    <recommendedName>
        <fullName evidence="3">DUF4258 domain-containing protein</fullName>
    </recommendedName>
</protein>
<evidence type="ECO:0008006" key="3">
    <source>
        <dbReference type="Google" id="ProtNLM"/>
    </source>
</evidence>
<dbReference type="RefSeq" id="WP_321536851.1">
    <property type="nucleotide sequence ID" value="NZ_JARGDL010000026.1"/>
</dbReference>
<comment type="caution">
    <text evidence="1">The sequence shown here is derived from an EMBL/GenBank/DDBJ whole genome shotgun (WGS) entry which is preliminary data.</text>
</comment>
<reference evidence="1" key="1">
    <citation type="submission" date="2023-03" db="EMBL/GenBank/DDBJ databases">
        <title>Stygiobacter electus gen. nov., sp. nov., facultatively anaerobic thermotolerant bacterium of the class Ignavibacteria from a well of Yessentuki mineral water deposit.</title>
        <authorList>
            <person name="Podosokorskaya O.A."/>
            <person name="Elcheninov A.G."/>
            <person name="Petrova N.F."/>
            <person name="Zavarzina D.G."/>
            <person name="Kublanov I.V."/>
            <person name="Merkel A.Y."/>
        </authorList>
    </citation>
    <scope>NUCLEOTIDE SEQUENCE</scope>
    <source>
        <strain evidence="1">09-Me</strain>
    </source>
</reference>
<dbReference type="EMBL" id="JARGDL010000026">
    <property type="protein sequence ID" value="MDF1613080.1"/>
    <property type="molecule type" value="Genomic_DNA"/>
</dbReference>
<sequence length="86" mass="10120">MKKIVFSLHALNKIQILSNHQIFVDKNLITKIITKPDMIEGGYKNRLVAQGILDDKHVLRIVFEESEEEIKIITIYPGRRLRYEKD</sequence>
<dbReference type="AlphaFoldDB" id="A0AAE3TDL8"/>